<evidence type="ECO:0000313" key="3">
    <source>
        <dbReference type="Proteomes" id="UP000721442"/>
    </source>
</evidence>
<reference evidence="2" key="1">
    <citation type="submission" date="2020-10" db="EMBL/GenBank/DDBJ databases">
        <authorList>
            <person name="Gilroy R."/>
        </authorList>
    </citation>
    <scope>NUCLEOTIDE SEQUENCE</scope>
    <source>
        <strain evidence="2">B1-16210</strain>
    </source>
</reference>
<reference evidence="2" key="2">
    <citation type="journal article" date="2021" name="PeerJ">
        <title>Extensive microbial diversity within the chicken gut microbiome revealed by metagenomics and culture.</title>
        <authorList>
            <person name="Gilroy R."/>
            <person name="Ravi A."/>
            <person name="Getino M."/>
            <person name="Pursley I."/>
            <person name="Horton D.L."/>
            <person name="Alikhan N.F."/>
            <person name="Baker D."/>
            <person name="Gharbi K."/>
            <person name="Hall N."/>
            <person name="Watson M."/>
            <person name="Adriaenssens E.M."/>
            <person name="Foster-Nyarko E."/>
            <person name="Jarju S."/>
            <person name="Secka A."/>
            <person name="Antonio M."/>
            <person name="Oren A."/>
            <person name="Chaudhuri R.R."/>
            <person name="La Ragione R."/>
            <person name="Hildebrand F."/>
            <person name="Pallen M.J."/>
        </authorList>
    </citation>
    <scope>NUCLEOTIDE SEQUENCE</scope>
    <source>
        <strain evidence="2">B1-16210</strain>
    </source>
</reference>
<evidence type="ECO:0000313" key="2">
    <source>
        <dbReference type="EMBL" id="MBO8407064.1"/>
    </source>
</evidence>
<feature type="chain" id="PRO_5037899269" evidence="1">
    <location>
        <begin position="25"/>
        <end position="84"/>
    </location>
</feature>
<sequence>MPKINGHLLSALLLCAIFTTPALSVGYEYSCGCDNGYYGLRYIGSGSYACTKCPYGPTSIDDVTMHPSTGAGTGIFTLNGDCYY</sequence>
<protein>
    <submittedName>
        <fullName evidence="2">Uncharacterized protein</fullName>
    </submittedName>
</protein>
<dbReference type="AlphaFoldDB" id="A0A940DEL3"/>
<organism evidence="2 3">
    <name type="scientific">Candidatus Enterousia excrementavium</name>
    <dbReference type="NCBI Taxonomy" id="2840789"/>
    <lineage>
        <taxon>Bacteria</taxon>
        <taxon>Pseudomonadati</taxon>
        <taxon>Pseudomonadota</taxon>
        <taxon>Alphaproteobacteria</taxon>
        <taxon>Candidatus Enterousia</taxon>
    </lineage>
</organism>
<keyword evidence="1" id="KW-0732">Signal</keyword>
<accession>A0A940DEL3</accession>
<name>A0A940DEL3_9PROT</name>
<proteinExistence type="predicted"/>
<comment type="caution">
    <text evidence="2">The sequence shown here is derived from an EMBL/GenBank/DDBJ whole genome shotgun (WGS) entry which is preliminary data.</text>
</comment>
<evidence type="ECO:0000256" key="1">
    <source>
        <dbReference type="SAM" id="SignalP"/>
    </source>
</evidence>
<gene>
    <name evidence="2" type="ORF">IAC77_01225</name>
</gene>
<feature type="signal peptide" evidence="1">
    <location>
        <begin position="1"/>
        <end position="24"/>
    </location>
</feature>
<dbReference type="EMBL" id="JADINE010000017">
    <property type="protein sequence ID" value="MBO8407064.1"/>
    <property type="molecule type" value="Genomic_DNA"/>
</dbReference>
<dbReference type="Proteomes" id="UP000721442">
    <property type="component" value="Unassembled WGS sequence"/>
</dbReference>